<reference evidence="3 4" key="1">
    <citation type="submission" date="2019-12" db="EMBL/GenBank/DDBJ databases">
        <authorList>
            <person name="Li C."/>
            <person name="Zhao J."/>
        </authorList>
    </citation>
    <scope>NUCLEOTIDE SEQUENCE [LARGE SCALE GENOMIC DNA]</scope>
    <source>
        <strain evidence="3 4">NEAU-DD11</strain>
    </source>
</reference>
<evidence type="ECO:0000256" key="1">
    <source>
        <dbReference type="SAM" id="MobiDB-lite"/>
    </source>
</evidence>
<keyword evidence="3" id="KW-0067">ATP-binding</keyword>
<evidence type="ECO:0000313" key="4">
    <source>
        <dbReference type="Proteomes" id="UP000443353"/>
    </source>
</evidence>
<dbReference type="Gene3D" id="3.40.50.300">
    <property type="entry name" value="P-loop containing nucleotide triphosphate hydrolases"/>
    <property type="match status" value="1"/>
</dbReference>
<dbReference type="Proteomes" id="UP000443353">
    <property type="component" value="Unassembled WGS sequence"/>
</dbReference>
<dbReference type="SUPFAM" id="SSF52540">
    <property type="entry name" value="P-loop containing nucleoside triphosphate hydrolases"/>
    <property type="match status" value="1"/>
</dbReference>
<dbReference type="InterPro" id="IPR027417">
    <property type="entry name" value="P-loop_NTPase"/>
</dbReference>
<keyword evidence="3" id="KW-0547">Nucleotide-binding</keyword>
<keyword evidence="4" id="KW-1185">Reference proteome</keyword>
<sequence>MFETLSTGSTAAGFRAAQPAPAGGPEIAPVLPRQAKTVRDTGLEPRFVTDLVLKAIQAGGKTPLTHLAGKLRLSISVLREVLNPLIAEQQVEVAWCGESDIDMQYQLTAYGQRGAADAMARCGYVGPAPVTLASYRAVVERQALRHADVERITPAQLAGALGDEGLSQAARDVLGAALYARRSLLLYGPSGGGKTTLARKLGRLLPGSIAVPYALMAGRQVIRLYDPAVHVAPPPVARQQEERRSCDARWIVCQRPLVHVGAELGRAMLDLRFDAEQGVYHAPPHLQANNGMLVLDDIGRQRIAAAELLNRFIGPLDAGTDQLSLQGGQAELVPFDAAVVFATNLAPTSVFDDAALRRIGYKADIGALSPHAYRALLCRQCRLRRIDVEDTAVDHLIERLHPQSGRALLACYPGELLDRVADFAGFAGTEPRLTVAAVEQAWRSMFIACATEIQK</sequence>
<proteinExistence type="predicted"/>
<evidence type="ECO:0000259" key="2">
    <source>
        <dbReference type="SMART" id="SM00382"/>
    </source>
</evidence>
<organism evidence="3 4">
    <name type="scientific">Massilia cellulosiltytica</name>
    <dbReference type="NCBI Taxonomy" id="2683234"/>
    <lineage>
        <taxon>Bacteria</taxon>
        <taxon>Pseudomonadati</taxon>
        <taxon>Pseudomonadota</taxon>
        <taxon>Betaproteobacteria</taxon>
        <taxon>Burkholderiales</taxon>
        <taxon>Oxalobacteraceae</taxon>
        <taxon>Telluria group</taxon>
        <taxon>Massilia</taxon>
    </lineage>
</organism>
<feature type="compositionally biased region" description="Polar residues" evidence="1">
    <location>
        <begin position="1"/>
        <end position="10"/>
    </location>
</feature>
<dbReference type="InterPro" id="IPR003593">
    <property type="entry name" value="AAA+_ATPase"/>
</dbReference>
<dbReference type="SMART" id="SM00382">
    <property type="entry name" value="AAA"/>
    <property type="match status" value="1"/>
</dbReference>
<gene>
    <name evidence="3" type="ORF">GPY61_02785</name>
</gene>
<dbReference type="RefSeq" id="WP_056134275.1">
    <property type="nucleotide sequence ID" value="NZ_WSES01000001.1"/>
</dbReference>
<evidence type="ECO:0000313" key="3">
    <source>
        <dbReference type="EMBL" id="MVW58849.1"/>
    </source>
</evidence>
<feature type="compositionally biased region" description="Low complexity" evidence="1">
    <location>
        <begin position="11"/>
        <end position="29"/>
    </location>
</feature>
<protein>
    <submittedName>
        <fullName evidence="3">ATP-binding protein</fullName>
    </submittedName>
</protein>
<dbReference type="AlphaFoldDB" id="A0A7X3K5F6"/>
<feature type="region of interest" description="Disordered" evidence="1">
    <location>
        <begin position="1"/>
        <end position="30"/>
    </location>
</feature>
<dbReference type="GO" id="GO:0005524">
    <property type="term" value="F:ATP binding"/>
    <property type="evidence" value="ECO:0007669"/>
    <property type="project" value="UniProtKB-KW"/>
</dbReference>
<dbReference type="EMBL" id="WSES01000001">
    <property type="protein sequence ID" value="MVW58849.1"/>
    <property type="molecule type" value="Genomic_DNA"/>
</dbReference>
<feature type="domain" description="AAA+ ATPase" evidence="2">
    <location>
        <begin position="180"/>
        <end position="369"/>
    </location>
</feature>
<comment type="caution">
    <text evidence="3">The sequence shown here is derived from an EMBL/GenBank/DDBJ whole genome shotgun (WGS) entry which is preliminary data.</text>
</comment>
<name>A0A7X3K5F6_9BURK</name>
<accession>A0A7X3K5F6</accession>